<evidence type="ECO:0000256" key="1">
    <source>
        <dbReference type="ARBA" id="ARBA00004196"/>
    </source>
</evidence>
<dbReference type="PANTHER" id="PTHR30290:SF10">
    <property type="entry name" value="PERIPLASMIC OLIGOPEPTIDE-BINDING PROTEIN-RELATED"/>
    <property type="match status" value="1"/>
</dbReference>
<evidence type="ECO:0000313" key="6">
    <source>
        <dbReference type="EMBL" id="MDQ0675097.1"/>
    </source>
</evidence>
<name>A0ABU0PN01_9MICC</name>
<comment type="caution">
    <text evidence="6">The sequence shown here is derived from an EMBL/GenBank/DDBJ whole genome shotgun (WGS) entry which is preliminary data.</text>
</comment>
<sequence>MKNLLTRGGGRRSGRIATTAVVLAAAMAFTGCGADGGGSGGQDQPAEKIIRIAVTSAPRSLDPVQLDAGQQSYIWASIYDTLVYIDNEGELQPNAAESWKYSDDGLTLTLNLRPGMTFSTGAPVTAEAVKKTMDRNKETPGQQQDKFVTVKSVDAIDEVTVRVNFSKHDAAFLYNMGMDGGVIGDPATLTTDRTATDPVTSGPYVLDKGKSVQGSTYVMNRRDDYWNKEAYPFKTVTVRVLADQTAALNALRSKEVDVSGVPGNQLESVKAGGNFNVFHNPTSSIGFINLADRNGKVLKPLADVRVRQAINFALDRKGFVDKLLSGAGTPSVQQFNLNGAAYDQKLEDKYPFDVERAKKLLKEAGYPNGFDVSMPSTVLSQTYEPSISQALGDIGIKVNWEPVPPQNSTAAVVSGKYPMYFFISSATVTQREIPRQLGSATMNPFKWSTPELDGLVEKANSELNDEKQAEIYKEINRYVVENALFAPLSFIGANTVTSPEIKYLNKGANNFSTIRLFDVAK</sequence>
<comment type="subcellular location">
    <subcellularLocation>
        <location evidence="1">Cell envelope</location>
    </subcellularLocation>
</comment>
<dbReference type="SUPFAM" id="SSF53850">
    <property type="entry name" value="Periplasmic binding protein-like II"/>
    <property type="match status" value="1"/>
</dbReference>
<dbReference type="PROSITE" id="PS51257">
    <property type="entry name" value="PROKAR_LIPOPROTEIN"/>
    <property type="match status" value="1"/>
</dbReference>
<dbReference type="PANTHER" id="PTHR30290">
    <property type="entry name" value="PERIPLASMIC BINDING COMPONENT OF ABC TRANSPORTER"/>
    <property type="match status" value="1"/>
</dbReference>
<gene>
    <name evidence="6" type="ORF">QFZ36_002658</name>
</gene>
<dbReference type="Gene3D" id="3.40.190.10">
    <property type="entry name" value="Periplasmic binding protein-like II"/>
    <property type="match status" value="1"/>
</dbReference>
<keyword evidence="7" id="KW-1185">Reference proteome</keyword>
<dbReference type="InterPro" id="IPR030678">
    <property type="entry name" value="Peptide/Ni-bd"/>
</dbReference>
<organism evidence="6 7">
    <name type="scientific">Pseudarthrobacter siccitolerans</name>
    <dbReference type="NCBI Taxonomy" id="861266"/>
    <lineage>
        <taxon>Bacteria</taxon>
        <taxon>Bacillati</taxon>
        <taxon>Actinomycetota</taxon>
        <taxon>Actinomycetes</taxon>
        <taxon>Micrococcales</taxon>
        <taxon>Micrococcaceae</taxon>
        <taxon>Pseudarthrobacter</taxon>
    </lineage>
</organism>
<dbReference type="InterPro" id="IPR039424">
    <property type="entry name" value="SBP_5"/>
</dbReference>
<reference evidence="6 7" key="1">
    <citation type="submission" date="2023-07" db="EMBL/GenBank/DDBJ databases">
        <title>Comparative genomics of wheat-associated soil bacteria to identify genetic determinants of phenazine resistance.</title>
        <authorList>
            <person name="Mouncey N."/>
        </authorList>
    </citation>
    <scope>NUCLEOTIDE SEQUENCE [LARGE SCALE GENOMIC DNA]</scope>
    <source>
        <strain evidence="6 7">W1I3</strain>
    </source>
</reference>
<feature type="domain" description="Solute-binding protein family 5" evidence="5">
    <location>
        <begin position="90"/>
        <end position="425"/>
    </location>
</feature>
<dbReference type="PIRSF" id="PIRSF002741">
    <property type="entry name" value="MppA"/>
    <property type="match status" value="1"/>
</dbReference>
<dbReference type="InterPro" id="IPR000914">
    <property type="entry name" value="SBP_5_dom"/>
</dbReference>
<evidence type="ECO:0000256" key="4">
    <source>
        <dbReference type="ARBA" id="ARBA00022729"/>
    </source>
</evidence>
<protein>
    <submittedName>
        <fullName evidence="6">Peptide/nickel transport system substrate-binding protein</fullName>
    </submittedName>
</protein>
<evidence type="ECO:0000313" key="7">
    <source>
        <dbReference type="Proteomes" id="UP001236806"/>
    </source>
</evidence>
<proteinExistence type="inferred from homology"/>
<comment type="similarity">
    <text evidence="2">Belongs to the bacterial solute-binding protein 5 family.</text>
</comment>
<dbReference type="EMBL" id="JAUSXB010000001">
    <property type="protein sequence ID" value="MDQ0675097.1"/>
    <property type="molecule type" value="Genomic_DNA"/>
</dbReference>
<evidence type="ECO:0000256" key="3">
    <source>
        <dbReference type="ARBA" id="ARBA00022448"/>
    </source>
</evidence>
<dbReference type="Gene3D" id="3.10.105.10">
    <property type="entry name" value="Dipeptide-binding Protein, Domain 3"/>
    <property type="match status" value="1"/>
</dbReference>
<keyword evidence="4" id="KW-0732">Signal</keyword>
<evidence type="ECO:0000256" key="2">
    <source>
        <dbReference type="ARBA" id="ARBA00005695"/>
    </source>
</evidence>
<dbReference type="Gene3D" id="3.90.76.10">
    <property type="entry name" value="Dipeptide-binding Protein, Domain 1"/>
    <property type="match status" value="1"/>
</dbReference>
<accession>A0ABU0PN01</accession>
<keyword evidence="3" id="KW-0813">Transport</keyword>
<dbReference type="Proteomes" id="UP001236806">
    <property type="component" value="Unassembled WGS sequence"/>
</dbReference>
<dbReference type="RefSeq" id="WP_306637134.1">
    <property type="nucleotide sequence ID" value="NZ_JAUSXB010000001.1"/>
</dbReference>
<dbReference type="Pfam" id="PF00496">
    <property type="entry name" value="SBP_bac_5"/>
    <property type="match status" value="1"/>
</dbReference>
<evidence type="ECO:0000259" key="5">
    <source>
        <dbReference type="Pfam" id="PF00496"/>
    </source>
</evidence>